<dbReference type="GO" id="GO:0006310">
    <property type="term" value="P:DNA recombination"/>
    <property type="evidence" value="ECO:0007669"/>
    <property type="project" value="UniProtKB-KW"/>
</dbReference>
<feature type="domain" description="Mop" evidence="4">
    <location>
        <begin position="299"/>
        <end position="365"/>
    </location>
</feature>
<sequence length="366" mass="39553">MDNPSFPAAHPPARHGDGPEAARQGGSFFVPDGVKHLDTVDLERLTGSFTQWAAAARRADSAASRRRVRLAYLVIRHTGARLGEVLAVDERRDIDLGRGVMVFAAQNADARREVRLPEALARELAAALDDPALAPWRGRLLRLDQGFVRRRFYERAEACGLPTDMANPSALRRSRGIELMRQGAPLLVVQKILGHSTPVLTASYLDFSEKDRRRIERRVLAAEAKRKTSARNAFYGKVVRVRPGDVQSVVELATLGGHRLTSVITNASLSSLNIRPGTFLTAEIKAPWVVVSAGEQPPATSAENVFCGQVESVTPGELTGEVLLRLADGTRLCSAVTAQSVRALGLSPGDMAVASCNAFAVVLRAD</sequence>
<dbReference type="GO" id="GO:0015074">
    <property type="term" value="P:DNA integration"/>
    <property type="evidence" value="ECO:0007669"/>
    <property type="project" value="InterPro"/>
</dbReference>
<feature type="domain" description="Tyr recombinase" evidence="5">
    <location>
        <begin position="35"/>
        <end position="217"/>
    </location>
</feature>
<dbReference type="SUPFAM" id="SSF56349">
    <property type="entry name" value="DNA breaking-rejoining enzymes"/>
    <property type="match status" value="1"/>
</dbReference>
<dbReference type="InterPro" id="IPR002104">
    <property type="entry name" value="Integrase_catalytic"/>
</dbReference>
<protein>
    <submittedName>
        <fullName evidence="6">Dna-binding domain of mode / molybdate-binding domain of mode</fullName>
    </submittedName>
</protein>
<dbReference type="InterPro" id="IPR013762">
    <property type="entry name" value="Integrase-like_cat_sf"/>
</dbReference>
<dbReference type="EMBL" id="LNQE01000172">
    <property type="protein sequence ID" value="KUG28823.1"/>
    <property type="molecule type" value="Genomic_DNA"/>
</dbReference>
<dbReference type="Pfam" id="PF00589">
    <property type="entry name" value="Phage_integrase"/>
    <property type="match status" value="1"/>
</dbReference>
<keyword evidence="6" id="KW-0238">DNA-binding</keyword>
<dbReference type="Pfam" id="PF03459">
    <property type="entry name" value="TOBE"/>
    <property type="match status" value="2"/>
</dbReference>
<dbReference type="GO" id="GO:0015689">
    <property type="term" value="P:molybdate ion transport"/>
    <property type="evidence" value="ECO:0007669"/>
    <property type="project" value="InterPro"/>
</dbReference>
<dbReference type="SUPFAM" id="SSF50331">
    <property type="entry name" value="MOP-like"/>
    <property type="match status" value="2"/>
</dbReference>
<reference evidence="6" key="1">
    <citation type="journal article" date="2015" name="Proc. Natl. Acad. Sci. U.S.A.">
        <title>Networks of energetic and metabolic interactions define dynamics in microbial communities.</title>
        <authorList>
            <person name="Embree M."/>
            <person name="Liu J.K."/>
            <person name="Al-Bassam M.M."/>
            <person name="Zengler K."/>
        </authorList>
    </citation>
    <scope>NUCLEOTIDE SEQUENCE</scope>
</reference>
<dbReference type="GO" id="GO:0003677">
    <property type="term" value="F:DNA binding"/>
    <property type="evidence" value="ECO:0007669"/>
    <property type="project" value="UniProtKB-KW"/>
</dbReference>
<proteinExistence type="predicted"/>
<gene>
    <name evidence="6" type="ORF">ASZ90_001296</name>
</gene>
<dbReference type="InterPro" id="IPR005116">
    <property type="entry name" value="Transp-assoc_OB_typ1"/>
</dbReference>
<dbReference type="InterPro" id="IPR008995">
    <property type="entry name" value="Mo/tungstate-bd_C_term_dom"/>
</dbReference>
<dbReference type="PROSITE" id="PS51866">
    <property type="entry name" value="MOP"/>
    <property type="match status" value="2"/>
</dbReference>
<feature type="domain" description="Mop" evidence="4">
    <location>
        <begin position="227"/>
        <end position="293"/>
    </location>
</feature>
<evidence type="ECO:0000313" key="6">
    <source>
        <dbReference type="EMBL" id="KUG28823.1"/>
    </source>
</evidence>
<evidence type="ECO:0000256" key="3">
    <source>
        <dbReference type="SAM" id="MobiDB-lite"/>
    </source>
</evidence>
<feature type="region of interest" description="Disordered" evidence="3">
    <location>
        <begin position="1"/>
        <end position="28"/>
    </location>
</feature>
<dbReference type="AlphaFoldDB" id="A0A0W8G6R6"/>
<dbReference type="Gene3D" id="2.40.50.100">
    <property type="match status" value="2"/>
</dbReference>
<evidence type="ECO:0000259" key="4">
    <source>
        <dbReference type="PROSITE" id="PS51866"/>
    </source>
</evidence>
<dbReference type="Gene3D" id="1.10.443.10">
    <property type="entry name" value="Intergrase catalytic core"/>
    <property type="match status" value="1"/>
</dbReference>
<evidence type="ECO:0000256" key="2">
    <source>
        <dbReference type="ARBA" id="ARBA00023172"/>
    </source>
</evidence>
<comment type="caution">
    <text evidence="6">The sequence shown here is derived from an EMBL/GenBank/DDBJ whole genome shotgun (WGS) entry which is preliminary data.</text>
</comment>
<dbReference type="InterPro" id="IPR011010">
    <property type="entry name" value="DNA_brk_join_enz"/>
</dbReference>
<accession>A0A0W8G6R6</accession>
<evidence type="ECO:0000259" key="5">
    <source>
        <dbReference type="PROSITE" id="PS51898"/>
    </source>
</evidence>
<dbReference type="PROSITE" id="PS51898">
    <property type="entry name" value="TYR_RECOMBINASE"/>
    <property type="match status" value="1"/>
</dbReference>
<dbReference type="InterPro" id="IPR004606">
    <property type="entry name" value="Mop_domain"/>
</dbReference>
<organism evidence="6">
    <name type="scientific">hydrocarbon metagenome</name>
    <dbReference type="NCBI Taxonomy" id="938273"/>
    <lineage>
        <taxon>unclassified sequences</taxon>
        <taxon>metagenomes</taxon>
        <taxon>ecological metagenomes</taxon>
    </lineage>
</organism>
<keyword evidence="2" id="KW-0233">DNA recombination</keyword>
<evidence type="ECO:0000256" key="1">
    <source>
        <dbReference type="ARBA" id="ARBA00022505"/>
    </source>
</evidence>
<name>A0A0W8G6R6_9ZZZZ</name>
<keyword evidence="1" id="KW-0500">Molybdenum</keyword>
<dbReference type="NCBIfam" id="TIGR00638">
    <property type="entry name" value="Mop"/>
    <property type="match status" value="1"/>
</dbReference>